<keyword evidence="10" id="KW-1185">Reference proteome</keyword>
<evidence type="ECO:0000256" key="1">
    <source>
        <dbReference type="ARBA" id="ARBA00022448"/>
    </source>
</evidence>
<feature type="transmembrane region" description="Helical" evidence="8">
    <location>
        <begin position="37"/>
        <end position="58"/>
    </location>
</feature>
<keyword evidence="4 8" id="KW-1133">Transmembrane helix</keyword>
<dbReference type="PANTHER" id="PTHR35529">
    <property type="entry name" value="MANGANESE EFFLUX PUMP MNTP-RELATED"/>
    <property type="match status" value="1"/>
</dbReference>
<evidence type="ECO:0000256" key="2">
    <source>
        <dbReference type="ARBA" id="ARBA00022475"/>
    </source>
</evidence>
<keyword evidence="1 8" id="KW-0813">Transport</keyword>
<protein>
    <recommendedName>
        <fullName evidence="8">Putative manganese efflux pump MntP</fullName>
    </recommendedName>
</protein>
<evidence type="ECO:0000256" key="4">
    <source>
        <dbReference type="ARBA" id="ARBA00022989"/>
    </source>
</evidence>
<feature type="transmembrane region" description="Helical" evidence="8">
    <location>
        <begin position="70"/>
        <end position="86"/>
    </location>
</feature>
<reference evidence="9 10" key="1">
    <citation type="submission" date="2022-03" db="EMBL/GenBank/DDBJ databases">
        <title>Novel taxa within the pig intestine.</title>
        <authorList>
            <person name="Wylensek D."/>
            <person name="Bishof K."/>
            <person name="Afrizal A."/>
            <person name="Clavel T."/>
        </authorList>
    </citation>
    <scope>NUCLEOTIDE SEQUENCE [LARGE SCALE GENOMIC DNA]</scope>
    <source>
        <strain evidence="9 10">CLA-KB-P66</strain>
    </source>
</reference>
<keyword evidence="6 8" id="KW-0472">Membrane</keyword>
<name>A0ABU4WLC3_9BACT</name>
<dbReference type="EMBL" id="JALBUT010000010">
    <property type="protein sequence ID" value="MDX8416204.1"/>
    <property type="molecule type" value="Genomic_DNA"/>
</dbReference>
<evidence type="ECO:0000256" key="8">
    <source>
        <dbReference type="HAMAP-Rule" id="MF_01521"/>
    </source>
</evidence>
<keyword evidence="2 8" id="KW-1003">Cell membrane</keyword>
<dbReference type="Pfam" id="PF02659">
    <property type="entry name" value="Mntp"/>
    <property type="match status" value="1"/>
</dbReference>
<comment type="subcellular location">
    <subcellularLocation>
        <location evidence="8">Cell membrane</location>
        <topology evidence="8">Multi-pass membrane protein</topology>
    </subcellularLocation>
</comment>
<feature type="transmembrane region" description="Helical" evidence="8">
    <location>
        <begin position="6"/>
        <end position="25"/>
    </location>
</feature>
<comment type="similarity">
    <text evidence="8">Belongs to the MntP (TC 9.B.29) family.</text>
</comment>
<accession>A0ABU4WLC3</accession>
<organism evidence="9 10">
    <name type="scientific">Intestinicryptomonas porci</name>
    <dbReference type="NCBI Taxonomy" id="2926320"/>
    <lineage>
        <taxon>Bacteria</taxon>
        <taxon>Pseudomonadati</taxon>
        <taxon>Verrucomicrobiota</taxon>
        <taxon>Opitutia</taxon>
        <taxon>Opitutales</taxon>
        <taxon>Intestinicryptomonaceae</taxon>
        <taxon>Intestinicryptomonas</taxon>
    </lineage>
</organism>
<evidence type="ECO:0000313" key="9">
    <source>
        <dbReference type="EMBL" id="MDX8416204.1"/>
    </source>
</evidence>
<sequence>MPISQIILIGIGLSMDAFAVSICMAASNSALRLKNMLVIAGFFGGFQALMPYIGWQASIFASSYIEKTDHWIAAVLLYYIGGKMFSEGFKCKACEIEKKSYGDPTNVYVLFMLSIATSIDALAVGISLGCLKCGIALPAVIIGCVTFLITLAGAVLGKKISTFVGGKAEMIGGIILIGIGTKILIDHLFLQ</sequence>
<keyword evidence="7 8" id="KW-0464">Manganese</keyword>
<dbReference type="RefSeq" id="WP_370397659.1">
    <property type="nucleotide sequence ID" value="NZ_JALBUT010000010.1"/>
</dbReference>
<comment type="function">
    <text evidence="8">Probably functions as a manganese efflux pump.</text>
</comment>
<proteinExistence type="inferred from homology"/>
<evidence type="ECO:0000313" key="10">
    <source>
        <dbReference type="Proteomes" id="UP001275932"/>
    </source>
</evidence>
<evidence type="ECO:0000256" key="6">
    <source>
        <dbReference type="ARBA" id="ARBA00023136"/>
    </source>
</evidence>
<keyword evidence="5 8" id="KW-0406">Ion transport</keyword>
<dbReference type="Proteomes" id="UP001275932">
    <property type="component" value="Unassembled WGS sequence"/>
</dbReference>
<evidence type="ECO:0000256" key="7">
    <source>
        <dbReference type="ARBA" id="ARBA00023211"/>
    </source>
</evidence>
<keyword evidence="3 8" id="KW-0812">Transmembrane</keyword>
<gene>
    <name evidence="8" type="primary">mntP</name>
    <name evidence="9" type="ORF">MOX91_08475</name>
</gene>
<feature type="transmembrane region" description="Helical" evidence="8">
    <location>
        <begin position="168"/>
        <end position="185"/>
    </location>
</feature>
<dbReference type="HAMAP" id="MF_01521">
    <property type="entry name" value="MntP_pump"/>
    <property type="match status" value="1"/>
</dbReference>
<dbReference type="InterPro" id="IPR022929">
    <property type="entry name" value="Put_MntP"/>
</dbReference>
<comment type="caution">
    <text evidence="9">The sequence shown here is derived from an EMBL/GenBank/DDBJ whole genome shotgun (WGS) entry which is preliminary data.</text>
</comment>
<feature type="transmembrane region" description="Helical" evidence="8">
    <location>
        <begin position="107"/>
        <end position="129"/>
    </location>
</feature>
<evidence type="ECO:0000256" key="5">
    <source>
        <dbReference type="ARBA" id="ARBA00023065"/>
    </source>
</evidence>
<feature type="transmembrane region" description="Helical" evidence="8">
    <location>
        <begin position="135"/>
        <end position="156"/>
    </location>
</feature>
<dbReference type="PANTHER" id="PTHR35529:SF1">
    <property type="entry name" value="MANGANESE EFFLUX PUMP MNTP-RELATED"/>
    <property type="match status" value="1"/>
</dbReference>
<dbReference type="InterPro" id="IPR003810">
    <property type="entry name" value="Mntp/YtaF"/>
</dbReference>
<evidence type="ECO:0000256" key="3">
    <source>
        <dbReference type="ARBA" id="ARBA00022692"/>
    </source>
</evidence>